<feature type="region of interest" description="Disordered" evidence="3">
    <location>
        <begin position="108"/>
        <end position="193"/>
    </location>
</feature>
<evidence type="ECO:0000313" key="5">
    <source>
        <dbReference type="Proteomes" id="UP001341281"/>
    </source>
</evidence>
<dbReference type="PANTHER" id="PTHR33403:SF38">
    <property type="entry name" value="PROTEIN SPIRAL1-LIKE 3"/>
    <property type="match status" value="1"/>
</dbReference>
<evidence type="ECO:0000313" key="4">
    <source>
        <dbReference type="EMBL" id="WVZ90316.1"/>
    </source>
</evidence>
<dbReference type="InterPro" id="IPR039613">
    <property type="entry name" value="SPR1/2/3/4/5"/>
</dbReference>
<organism evidence="4 5">
    <name type="scientific">Paspalum notatum var. saurae</name>
    <dbReference type="NCBI Taxonomy" id="547442"/>
    <lineage>
        <taxon>Eukaryota</taxon>
        <taxon>Viridiplantae</taxon>
        <taxon>Streptophyta</taxon>
        <taxon>Embryophyta</taxon>
        <taxon>Tracheophyta</taxon>
        <taxon>Spermatophyta</taxon>
        <taxon>Magnoliopsida</taxon>
        <taxon>Liliopsida</taxon>
        <taxon>Poales</taxon>
        <taxon>Poaceae</taxon>
        <taxon>PACMAD clade</taxon>
        <taxon>Panicoideae</taxon>
        <taxon>Andropogonodae</taxon>
        <taxon>Paspaleae</taxon>
        <taxon>Paspalinae</taxon>
        <taxon>Paspalum</taxon>
    </lineage>
</organism>
<dbReference type="GO" id="GO:0010005">
    <property type="term" value="C:cortical microtubule, transverse to long axis"/>
    <property type="evidence" value="ECO:0007669"/>
    <property type="project" value="TreeGrafter"/>
</dbReference>
<accession>A0AAQ3UEF2</accession>
<name>A0AAQ3UEF2_PASNO</name>
<dbReference type="EMBL" id="CP144752">
    <property type="protein sequence ID" value="WVZ90317.1"/>
    <property type="molecule type" value="Genomic_DNA"/>
</dbReference>
<dbReference type="Proteomes" id="UP001341281">
    <property type="component" value="Chromosome 08"/>
</dbReference>
<reference evidence="4 5" key="1">
    <citation type="submission" date="2024-02" db="EMBL/GenBank/DDBJ databases">
        <title>High-quality chromosome-scale genome assembly of Pensacola bahiagrass (Paspalum notatum Flugge var. saurae).</title>
        <authorList>
            <person name="Vega J.M."/>
            <person name="Podio M."/>
            <person name="Orjuela J."/>
            <person name="Siena L.A."/>
            <person name="Pessino S.C."/>
            <person name="Combes M.C."/>
            <person name="Mariac C."/>
            <person name="Albertini E."/>
            <person name="Pupilli F."/>
            <person name="Ortiz J.P.A."/>
            <person name="Leblanc O."/>
        </authorList>
    </citation>
    <scope>NUCLEOTIDE SEQUENCE [LARGE SCALE GENOMIC DNA]</scope>
    <source>
        <strain evidence="4">R1</strain>
        <tissue evidence="4">Leaf</tissue>
    </source>
</reference>
<comment type="similarity">
    <text evidence="1">Belongs to the SPIRAL1 family.</text>
</comment>
<feature type="compositionally biased region" description="Polar residues" evidence="3">
    <location>
        <begin position="144"/>
        <end position="162"/>
    </location>
</feature>
<evidence type="ECO:0000256" key="1">
    <source>
        <dbReference type="ARBA" id="ARBA00009656"/>
    </source>
</evidence>
<dbReference type="AlphaFoldDB" id="A0AAQ3UEF2"/>
<gene>
    <name evidence="4" type="ORF">U9M48_036626</name>
</gene>
<evidence type="ECO:0000256" key="3">
    <source>
        <dbReference type="SAM" id="MobiDB-lite"/>
    </source>
</evidence>
<keyword evidence="2" id="KW-0493">Microtubule</keyword>
<dbReference type="GO" id="GO:0043622">
    <property type="term" value="P:cortical microtubule organization"/>
    <property type="evidence" value="ECO:0007669"/>
    <property type="project" value="InterPro"/>
</dbReference>
<keyword evidence="5" id="KW-1185">Reference proteome</keyword>
<dbReference type="EMBL" id="CP144752">
    <property type="protein sequence ID" value="WVZ90316.1"/>
    <property type="molecule type" value="Genomic_DNA"/>
</dbReference>
<evidence type="ECO:0000256" key="2">
    <source>
        <dbReference type="ARBA" id="ARBA00022701"/>
    </source>
</evidence>
<dbReference type="PANTHER" id="PTHR33403">
    <property type="entry name" value="SPR1"/>
    <property type="match status" value="1"/>
</dbReference>
<proteinExistence type="inferred from homology"/>
<protein>
    <submittedName>
        <fullName evidence="4">Uncharacterized protein</fullName>
    </submittedName>
</protein>
<sequence length="193" mass="20486">MAFLPATRLAAGRGPYANWCVHDQCQYRILSSSNQLLHLASLGTYSSHQLTIKPHVRNSSGSTSAVQWFSDIALKGSKEKWQAVGLIEKLRQMGRGVSSGGGQSSLGYLFGGDEAPKSAEKPAPVQKPTPPSSAEKLKDIPAGIQSSKSNNYIRSEGQNCGNFLTDRPSTKVQAAPGGGSSLDYLFSGSKDGK</sequence>